<dbReference type="Gene3D" id="3.20.20.70">
    <property type="entry name" value="Aldolase class I"/>
    <property type="match status" value="1"/>
</dbReference>
<dbReference type="RefSeq" id="WP_281094415.1">
    <property type="nucleotide sequence ID" value="NZ_JARYZI010000006.1"/>
</dbReference>
<dbReference type="NCBIfam" id="TIGR00078">
    <property type="entry name" value="nadC"/>
    <property type="match status" value="1"/>
</dbReference>
<evidence type="ECO:0000256" key="4">
    <source>
        <dbReference type="ARBA" id="ARBA00011944"/>
    </source>
</evidence>
<comment type="caution">
    <text evidence="13">The sequence shown here is derived from an EMBL/GenBank/DDBJ whole genome shotgun (WGS) entry which is preliminary data.</text>
</comment>
<dbReference type="PANTHER" id="PTHR32179:SF3">
    <property type="entry name" value="NICOTINATE-NUCLEOTIDE PYROPHOSPHORYLASE [CARBOXYLATING]"/>
    <property type="match status" value="1"/>
</dbReference>
<evidence type="ECO:0000313" key="14">
    <source>
        <dbReference type="Proteomes" id="UP001158045"/>
    </source>
</evidence>
<organism evidence="13 14">
    <name type="scientific">Fusibacter bizertensis</name>
    <dbReference type="NCBI Taxonomy" id="1488331"/>
    <lineage>
        <taxon>Bacteria</taxon>
        <taxon>Bacillati</taxon>
        <taxon>Bacillota</taxon>
        <taxon>Clostridia</taxon>
        <taxon>Eubacteriales</taxon>
        <taxon>Eubacteriales Family XII. Incertae Sedis</taxon>
        <taxon>Fusibacter</taxon>
    </lineage>
</organism>
<protein>
    <recommendedName>
        <fullName evidence="4">nicotinate-nucleotide diphosphorylase (carboxylating)</fullName>
        <ecNumber evidence="4">2.4.2.19</ecNumber>
    </recommendedName>
    <alternativeName>
        <fullName evidence="8">Quinolinate phosphoribosyltransferase [decarboxylating]</fullName>
    </alternativeName>
</protein>
<dbReference type="InterPro" id="IPR037128">
    <property type="entry name" value="Quinolinate_PRibosylTase_N_sf"/>
</dbReference>
<evidence type="ECO:0000256" key="7">
    <source>
        <dbReference type="ARBA" id="ARBA00022679"/>
    </source>
</evidence>
<proteinExistence type="inferred from homology"/>
<evidence type="ECO:0000256" key="5">
    <source>
        <dbReference type="ARBA" id="ARBA00022642"/>
    </source>
</evidence>
<dbReference type="Proteomes" id="UP001158045">
    <property type="component" value="Unassembled WGS sequence"/>
</dbReference>
<dbReference type="InterPro" id="IPR036068">
    <property type="entry name" value="Nicotinate_pribotase-like_C"/>
</dbReference>
<evidence type="ECO:0000259" key="12">
    <source>
        <dbReference type="Pfam" id="PF02749"/>
    </source>
</evidence>
<evidence type="ECO:0000259" key="11">
    <source>
        <dbReference type="Pfam" id="PF01729"/>
    </source>
</evidence>
<feature type="domain" description="Quinolinate phosphoribosyl transferase N-terminal" evidence="12">
    <location>
        <begin position="23"/>
        <end position="108"/>
    </location>
</feature>
<evidence type="ECO:0000256" key="6">
    <source>
        <dbReference type="ARBA" id="ARBA00022676"/>
    </source>
</evidence>
<comment type="pathway">
    <text evidence="2">Cofactor biosynthesis; NAD(+) biosynthesis; nicotinate D-ribonucleotide from quinolinate: step 1/1.</text>
</comment>
<dbReference type="SUPFAM" id="SSF54675">
    <property type="entry name" value="Nicotinate/Quinolinate PRTase N-terminal domain-like"/>
    <property type="match status" value="1"/>
</dbReference>
<keyword evidence="14" id="KW-1185">Reference proteome</keyword>
<dbReference type="Pfam" id="PF02749">
    <property type="entry name" value="QRPTase_N"/>
    <property type="match status" value="1"/>
</dbReference>
<evidence type="ECO:0000256" key="2">
    <source>
        <dbReference type="ARBA" id="ARBA00004893"/>
    </source>
</evidence>
<keyword evidence="5" id="KW-0662">Pyridine nucleotide biosynthesis</keyword>
<evidence type="ECO:0000256" key="1">
    <source>
        <dbReference type="ARBA" id="ARBA00003237"/>
    </source>
</evidence>
<keyword evidence="6 10" id="KW-0328">Glycosyltransferase</keyword>
<dbReference type="PIRSF" id="PIRSF006250">
    <property type="entry name" value="NadC_ModD"/>
    <property type="match status" value="1"/>
</dbReference>
<dbReference type="EMBL" id="JARYZI010000006">
    <property type="protein sequence ID" value="MDH8678564.1"/>
    <property type="molecule type" value="Genomic_DNA"/>
</dbReference>
<evidence type="ECO:0000313" key="13">
    <source>
        <dbReference type="EMBL" id="MDH8678564.1"/>
    </source>
</evidence>
<comment type="function">
    <text evidence="1">Involved in the catabolism of quinolinic acid (QA).</text>
</comment>
<dbReference type="CDD" id="cd01572">
    <property type="entry name" value="QPRTase"/>
    <property type="match status" value="1"/>
</dbReference>
<dbReference type="SUPFAM" id="SSF51690">
    <property type="entry name" value="Nicotinate/Quinolinate PRTase C-terminal domain-like"/>
    <property type="match status" value="1"/>
</dbReference>
<dbReference type="PANTHER" id="PTHR32179">
    <property type="entry name" value="NICOTINATE-NUCLEOTIDE PYROPHOSPHORYLASE [CARBOXYLATING]"/>
    <property type="match status" value="1"/>
</dbReference>
<gene>
    <name evidence="13" type="primary">nadC</name>
    <name evidence="13" type="ORF">QE109_10425</name>
</gene>
<keyword evidence="7 10" id="KW-0808">Transferase</keyword>
<dbReference type="GO" id="GO:0004514">
    <property type="term" value="F:nicotinate-nucleotide diphosphorylase (carboxylating) activity"/>
    <property type="evidence" value="ECO:0007669"/>
    <property type="project" value="UniProtKB-EC"/>
</dbReference>
<dbReference type="InterPro" id="IPR013785">
    <property type="entry name" value="Aldolase_TIM"/>
</dbReference>
<evidence type="ECO:0000256" key="3">
    <source>
        <dbReference type="ARBA" id="ARBA00009400"/>
    </source>
</evidence>
<dbReference type="InterPro" id="IPR004393">
    <property type="entry name" value="NadC"/>
</dbReference>
<dbReference type="EC" id="2.4.2.19" evidence="4"/>
<dbReference type="InterPro" id="IPR002638">
    <property type="entry name" value="Quinolinate_PRibosylTrfase_C"/>
</dbReference>
<feature type="domain" description="Quinolinate phosphoribosyl transferase C-terminal" evidence="11">
    <location>
        <begin position="110"/>
        <end position="275"/>
    </location>
</feature>
<dbReference type="Gene3D" id="3.90.1170.20">
    <property type="entry name" value="Quinolinate phosphoribosyl transferase, N-terminal domain"/>
    <property type="match status" value="1"/>
</dbReference>
<accession>A0ABT6NDQ6</accession>
<dbReference type="InterPro" id="IPR022412">
    <property type="entry name" value="Quinolinate_PRibosylTrfase_N"/>
</dbReference>
<comment type="catalytic activity">
    <reaction evidence="9">
        <text>nicotinate beta-D-ribonucleotide + CO2 + diphosphate = quinolinate + 5-phospho-alpha-D-ribose 1-diphosphate + 2 H(+)</text>
        <dbReference type="Rhea" id="RHEA:12733"/>
        <dbReference type="ChEBI" id="CHEBI:15378"/>
        <dbReference type="ChEBI" id="CHEBI:16526"/>
        <dbReference type="ChEBI" id="CHEBI:29959"/>
        <dbReference type="ChEBI" id="CHEBI:33019"/>
        <dbReference type="ChEBI" id="CHEBI:57502"/>
        <dbReference type="ChEBI" id="CHEBI:58017"/>
        <dbReference type="EC" id="2.4.2.19"/>
    </reaction>
</comment>
<dbReference type="InterPro" id="IPR027277">
    <property type="entry name" value="NadC/ModD"/>
</dbReference>
<evidence type="ECO:0000256" key="10">
    <source>
        <dbReference type="PIRNR" id="PIRNR006250"/>
    </source>
</evidence>
<reference evidence="13 14" key="1">
    <citation type="submission" date="2023-04" db="EMBL/GenBank/DDBJ databases">
        <title>Fusibacter bizertensis strain WBS, isolated from littoral bottom sediments of the Arctic seas - biochemical and genomic analysis.</title>
        <authorList>
            <person name="Brioukhanov A.L."/>
        </authorList>
    </citation>
    <scope>NUCLEOTIDE SEQUENCE [LARGE SCALE GENOMIC DNA]</scope>
    <source>
        <strain evidence="13 14">WBS</strain>
    </source>
</reference>
<sequence length="277" mass="30410">MNDNLKVKDIILKALKEDKETYDVTSEWLFDNQERSRARLIAKEEGILSGIDVFKDVFKVIDDSIVVSSALKEGESITKGQVIAEIEGSTKGILYGERTALNILQRMCGIATLTNACVKEVQNTKVKIVDTRKTAPGLRILDKIAVRAGGGFNHRFNLSDGVLIKDNHIKACGSISEAIKRVKSHAPHTLKVEIEVESVSEFLEAMNAKADIVMLDNMTLEDMKECVRLNQSNCTLEASGNMKLDRLHAVAGTGVDVISIGGLTHSVKALDISLRFE</sequence>
<evidence type="ECO:0000256" key="8">
    <source>
        <dbReference type="ARBA" id="ARBA00033102"/>
    </source>
</evidence>
<comment type="similarity">
    <text evidence="3 10">Belongs to the NadC/ModD family.</text>
</comment>
<name>A0ABT6NDQ6_9FIRM</name>
<dbReference type="Pfam" id="PF01729">
    <property type="entry name" value="QRPTase_C"/>
    <property type="match status" value="1"/>
</dbReference>
<evidence type="ECO:0000256" key="9">
    <source>
        <dbReference type="ARBA" id="ARBA00047445"/>
    </source>
</evidence>